<dbReference type="RefSeq" id="WP_220253519.1">
    <property type="nucleotide sequence ID" value="NZ_JAICCF010000006.1"/>
</dbReference>
<evidence type="ECO:0000313" key="3">
    <source>
        <dbReference type="EMBL" id="MBW8688199.1"/>
    </source>
</evidence>
<organism evidence="3 4">
    <name type="scientific">Chitinophaga rhizophila</name>
    <dbReference type="NCBI Taxonomy" id="2866212"/>
    <lineage>
        <taxon>Bacteria</taxon>
        <taxon>Pseudomonadati</taxon>
        <taxon>Bacteroidota</taxon>
        <taxon>Chitinophagia</taxon>
        <taxon>Chitinophagales</taxon>
        <taxon>Chitinophagaceae</taxon>
        <taxon>Chitinophaga</taxon>
    </lineage>
</organism>
<proteinExistence type="inferred from homology"/>
<dbReference type="Proteomes" id="UP000812961">
    <property type="component" value="Unassembled WGS sequence"/>
</dbReference>
<dbReference type="InterPro" id="IPR005502">
    <property type="entry name" value="Ribosyl_crysJ1"/>
</dbReference>
<dbReference type="Gene3D" id="1.10.4080.10">
    <property type="entry name" value="ADP-ribosylation/Crystallin J1"/>
    <property type="match status" value="1"/>
</dbReference>
<dbReference type="PANTHER" id="PTHR16222:SF24">
    <property type="entry name" value="ADP-RIBOSYLHYDROLASE ARH3"/>
    <property type="match status" value="1"/>
</dbReference>
<keyword evidence="2" id="KW-0378">Hydrolase</keyword>
<gene>
    <name evidence="3" type="ORF">K1Y79_27940</name>
</gene>
<reference evidence="3 4" key="1">
    <citation type="submission" date="2021-08" db="EMBL/GenBank/DDBJ databases">
        <title>The genome sequence of Chitinophaga sp. B61.</title>
        <authorList>
            <person name="Zhang X."/>
        </authorList>
    </citation>
    <scope>NUCLEOTIDE SEQUENCE [LARGE SCALE GENOMIC DNA]</scope>
    <source>
        <strain evidence="3 4">B61</strain>
    </source>
</reference>
<dbReference type="PANTHER" id="PTHR16222">
    <property type="entry name" value="ADP-RIBOSYLGLYCOHYDROLASE"/>
    <property type="match status" value="1"/>
</dbReference>
<accession>A0ABS7GMJ8</accession>
<dbReference type="EMBL" id="JAICCF010000006">
    <property type="protein sequence ID" value="MBW8688199.1"/>
    <property type="molecule type" value="Genomic_DNA"/>
</dbReference>
<dbReference type="InterPro" id="IPR050792">
    <property type="entry name" value="ADP-ribosylglycohydrolase"/>
</dbReference>
<comment type="caution">
    <text evidence="3">The sequence shown here is derived from an EMBL/GenBank/DDBJ whole genome shotgun (WGS) entry which is preliminary data.</text>
</comment>
<evidence type="ECO:0000313" key="4">
    <source>
        <dbReference type="Proteomes" id="UP000812961"/>
    </source>
</evidence>
<dbReference type="Pfam" id="PF03747">
    <property type="entry name" value="ADP_ribosyl_GH"/>
    <property type="match status" value="1"/>
</dbReference>
<keyword evidence="4" id="KW-1185">Reference proteome</keyword>
<sequence>MSNHHFIKDALLGVATGDALGVPVEFRSRRSLAENPVTDMRAYGTHGQPAGTWSDDTSLTFCLAEMLCGDYDLRNLATRFVNWKYYAYWTPHATVFDIGFATSEAIERLQQNIPPVLAGGDGEYSNGNGSLMRILPLLFYIKDMPVEERFRHTKDVSSLTHRHLRSVNGCFIYLEMARAILQGETPQQAYQTICKTVPAFLSNEEMSHYERTLSGKLADCQEDDIRGSGYVVSCLEAAIWCLLHTSSYAGAVLKAVNLGEDTDTTAAVTGGLAGLTYGWTNIPGEWLNVLAKREAIDVLIANLQAKIYS</sequence>
<evidence type="ECO:0000256" key="1">
    <source>
        <dbReference type="ARBA" id="ARBA00010702"/>
    </source>
</evidence>
<dbReference type="InterPro" id="IPR036705">
    <property type="entry name" value="Ribosyl_crysJ1_sf"/>
</dbReference>
<name>A0ABS7GMJ8_9BACT</name>
<dbReference type="SUPFAM" id="SSF101478">
    <property type="entry name" value="ADP-ribosylglycohydrolase"/>
    <property type="match status" value="1"/>
</dbReference>
<evidence type="ECO:0000256" key="2">
    <source>
        <dbReference type="ARBA" id="ARBA00022801"/>
    </source>
</evidence>
<protein>
    <submittedName>
        <fullName evidence="3">ADP-ribosylglycohydrolase family protein</fullName>
    </submittedName>
</protein>
<comment type="similarity">
    <text evidence="1">Belongs to the ADP-ribosylglycohydrolase family.</text>
</comment>